<dbReference type="InterPro" id="IPR052955">
    <property type="entry name" value="UPF0703_membrane_permease"/>
</dbReference>
<sequence>MEAGILGGTGAMLLVKAWQGVLVFYLHPRYAPLVVACGIALLLAAPPRLRRTFGRAEPLRGRGAGYLLVALPLILGLLVPARPLGAAALTEGPAPLTAAGGSAAALGDDTRAWNLYQWATALSTGKGGTQGGPADVVGFVYHNPARPLDGFYAVRYVIVHCAADSRAVGLPVVWSGGAALPADGWVRVRGVLGTATIEGKPVPAILAGTVDPVPQPINPYLYR</sequence>
<dbReference type="InterPro" id="IPR015402">
    <property type="entry name" value="DUF1980"/>
</dbReference>
<reference evidence="3" key="1">
    <citation type="submission" date="2020-02" db="EMBL/GenBank/DDBJ databases">
        <authorList>
            <person name="Meier V. D."/>
        </authorList>
    </citation>
    <scope>NUCLEOTIDE SEQUENCE</scope>
    <source>
        <strain evidence="3">AVDCRST_MAG88</strain>
    </source>
</reference>
<dbReference type="EMBL" id="CADCWM010000446">
    <property type="protein sequence ID" value="CAA9559740.1"/>
    <property type="molecule type" value="Genomic_DNA"/>
</dbReference>
<protein>
    <recommendedName>
        <fullName evidence="2">DUF1980 domain-containing protein</fullName>
    </recommendedName>
</protein>
<feature type="transmembrane region" description="Helical" evidence="1">
    <location>
        <begin position="29"/>
        <end position="45"/>
    </location>
</feature>
<accession>A0A6J4USM6</accession>
<dbReference type="AlphaFoldDB" id="A0A6J4USM6"/>
<proteinExistence type="predicted"/>
<evidence type="ECO:0000313" key="3">
    <source>
        <dbReference type="EMBL" id="CAA9559740.1"/>
    </source>
</evidence>
<feature type="transmembrane region" description="Helical" evidence="1">
    <location>
        <begin position="66"/>
        <end position="85"/>
    </location>
</feature>
<dbReference type="PANTHER" id="PTHR40047:SF1">
    <property type="entry name" value="UPF0703 PROTEIN YCGQ"/>
    <property type="match status" value="1"/>
</dbReference>
<dbReference type="NCBIfam" id="TIGR03943">
    <property type="entry name" value="TIGR03943 family putative permease subunit"/>
    <property type="match status" value="1"/>
</dbReference>
<feature type="domain" description="DUF1980" evidence="2">
    <location>
        <begin position="130"/>
        <end position="223"/>
    </location>
</feature>
<evidence type="ECO:0000259" key="2">
    <source>
        <dbReference type="Pfam" id="PF21537"/>
    </source>
</evidence>
<gene>
    <name evidence="3" type="ORF">AVDCRST_MAG88-1393</name>
</gene>
<keyword evidence="1" id="KW-0812">Transmembrane</keyword>
<keyword evidence="1" id="KW-1133">Transmembrane helix</keyword>
<keyword evidence="1" id="KW-0472">Membrane</keyword>
<evidence type="ECO:0000256" key="1">
    <source>
        <dbReference type="SAM" id="Phobius"/>
    </source>
</evidence>
<dbReference type="InterPro" id="IPR048447">
    <property type="entry name" value="DUF1980_C"/>
</dbReference>
<dbReference type="PANTHER" id="PTHR40047">
    <property type="entry name" value="UPF0703 PROTEIN YCGQ"/>
    <property type="match status" value="1"/>
</dbReference>
<dbReference type="Pfam" id="PF21537">
    <property type="entry name" value="DUF1980_C"/>
    <property type="match status" value="1"/>
</dbReference>
<name>A0A6J4USM6_9BACT</name>
<organism evidence="3">
    <name type="scientific">uncultured Thermomicrobiales bacterium</name>
    <dbReference type="NCBI Taxonomy" id="1645740"/>
    <lineage>
        <taxon>Bacteria</taxon>
        <taxon>Pseudomonadati</taxon>
        <taxon>Thermomicrobiota</taxon>
        <taxon>Thermomicrobia</taxon>
        <taxon>Thermomicrobiales</taxon>
        <taxon>environmental samples</taxon>
    </lineage>
</organism>